<keyword evidence="3" id="KW-1185">Reference proteome</keyword>
<feature type="signal peptide" evidence="1">
    <location>
        <begin position="1"/>
        <end position="26"/>
    </location>
</feature>
<dbReference type="AlphaFoldDB" id="A0A286FDU0"/>
<dbReference type="OrthoDB" id="955133at2"/>
<name>A0A286FDU0_9BACT</name>
<sequence length="172" mass="18714">MRRVLCVQRAYLVGLLLTLIFPPAQAQSIPFEGANVILITTDLADKEAYLVAGRVLTEQGILFSAGDDCLLITLPVNTGESGKKTEFVGQLVVNAGLVKLTGTMQSPNESVSNQPIKVTPLSIGYAKDKRKPLLAQEGFLYLNEIAKKLRRPLHGIISYKMQVLSTEETTGN</sequence>
<proteinExistence type="predicted"/>
<evidence type="ECO:0000256" key="1">
    <source>
        <dbReference type="SAM" id="SignalP"/>
    </source>
</evidence>
<reference evidence="3" key="1">
    <citation type="submission" date="2017-09" db="EMBL/GenBank/DDBJ databases">
        <authorList>
            <person name="Varghese N."/>
            <person name="Submissions S."/>
        </authorList>
    </citation>
    <scope>NUCLEOTIDE SEQUENCE [LARGE SCALE GENOMIC DNA]</scope>
    <source>
        <strain evidence="3">DSM 29961</strain>
    </source>
</reference>
<evidence type="ECO:0000313" key="2">
    <source>
        <dbReference type="EMBL" id="SOD81159.1"/>
    </source>
</evidence>
<organism evidence="2 3">
    <name type="scientific">Spirosoma fluviale</name>
    <dbReference type="NCBI Taxonomy" id="1597977"/>
    <lineage>
        <taxon>Bacteria</taxon>
        <taxon>Pseudomonadati</taxon>
        <taxon>Bacteroidota</taxon>
        <taxon>Cytophagia</taxon>
        <taxon>Cytophagales</taxon>
        <taxon>Cytophagaceae</taxon>
        <taxon>Spirosoma</taxon>
    </lineage>
</organism>
<gene>
    <name evidence="2" type="ORF">SAMN06269250_1694</name>
</gene>
<keyword evidence="1" id="KW-0732">Signal</keyword>
<dbReference type="Proteomes" id="UP000219452">
    <property type="component" value="Unassembled WGS sequence"/>
</dbReference>
<feature type="chain" id="PRO_5013398262" evidence="1">
    <location>
        <begin position="27"/>
        <end position="172"/>
    </location>
</feature>
<accession>A0A286FDU0</accession>
<protein>
    <submittedName>
        <fullName evidence="2">Uncharacterized protein</fullName>
    </submittedName>
</protein>
<evidence type="ECO:0000313" key="3">
    <source>
        <dbReference type="Proteomes" id="UP000219452"/>
    </source>
</evidence>
<dbReference type="RefSeq" id="WP_097125306.1">
    <property type="nucleotide sequence ID" value="NZ_OCNH01000001.1"/>
</dbReference>
<dbReference type="EMBL" id="OCNH01000001">
    <property type="protein sequence ID" value="SOD81159.1"/>
    <property type="molecule type" value="Genomic_DNA"/>
</dbReference>